<dbReference type="RefSeq" id="WP_034773410.1">
    <property type="nucleotide sequence ID" value="NZ_CCRF01000102.1"/>
</dbReference>
<dbReference type="NCBIfam" id="NF004283">
    <property type="entry name" value="PRK05692.1"/>
    <property type="match status" value="1"/>
</dbReference>
<dbReference type="GO" id="GO:0004419">
    <property type="term" value="F:hydroxymethylglutaryl-CoA lyase activity"/>
    <property type="evidence" value="ECO:0007669"/>
    <property type="project" value="UniProtKB-EC"/>
</dbReference>
<evidence type="ECO:0000313" key="5">
    <source>
        <dbReference type="EMBL" id="CEE03213.1"/>
    </source>
</evidence>
<accession>A0A090J3F5</accession>
<dbReference type="InterPro" id="IPR043594">
    <property type="entry name" value="HMGL"/>
</dbReference>
<comment type="similarity">
    <text evidence="1">Belongs to the HMG-CoA lyase family.</text>
</comment>
<dbReference type="PANTHER" id="PTHR42738">
    <property type="entry name" value="HYDROXYMETHYLGLUTARYL-COA LYASE"/>
    <property type="match status" value="1"/>
</dbReference>
<dbReference type="GO" id="GO:0006552">
    <property type="term" value="P:L-leucine catabolic process"/>
    <property type="evidence" value="ECO:0007669"/>
    <property type="project" value="TreeGrafter"/>
</dbReference>
<evidence type="ECO:0000313" key="6">
    <source>
        <dbReference type="Proteomes" id="UP000040576"/>
    </source>
</evidence>
<feature type="domain" description="Pyruvate carboxyltransferase" evidence="4">
    <location>
        <begin position="7"/>
        <end position="274"/>
    </location>
</feature>
<evidence type="ECO:0000256" key="1">
    <source>
        <dbReference type="ARBA" id="ARBA00009405"/>
    </source>
</evidence>
<dbReference type="InterPro" id="IPR013785">
    <property type="entry name" value="Aldolase_TIM"/>
</dbReference>
<evidence type="ECO:0000259" key="4">
    <source>
        <dbReference type="PROSITE" id="PS50991"/>
    </source>
</evidence>
<evidence type="ECO:0000256" key="2">
    <source>
        <dbReference type="ARBA" id="ARBA00022723"/>
    </source>
</evidence>
<dbReference type="FunFam" id="3.20.20.70:FF:000071">
    <property type="entry name" value="Hydroxymethylglutaryl-CoA lyase"/>
    <property type="match status" value="1"/>
</dbReference>
<dbReference type="EMBL" id="CCRF01000102">
    <property type="protein sequence ID" value="CEE03213.1"/>
    <property type="molecule type" value="Genomic_DNA"/>
</dbReference>
<proteinExistence type="inferred from homology"/>
<dbReference type="KEGG" id="bthv:CQJ30_18625"/>
<dbReference type="SUPFAM" id="SSF51569">
    <property type="entry name" value="Aldolase"/>
    <property type="match status" value="1"/>
</dbReference>
<keyword evidence="2" id="KW-0479">Metal-binding</keyword>
<dbReference type="GO" id="GO:0046951">
    <property type="term" value="P:ketone body biosynthetic process"/>
    <property type="evidence" value="ECO:0007669"/>
    <property type="project" value="TreeGrafter"/>
</dbReference>
<evidence type="ECO:0000256" key="3">
    <source>
        <dbReference type="ARBA" id="ARBA00023239"/>
    </source>
</evidence>
<dbReference type="PANTHER" id="PTHR42738:SF7">
    <property type="entry name" value="HYDROXYMETHYLGLUTARYL-COA LYASE"/>
    <property type="match status" value="1"/>
</dbReference>
<gene>
    <name evidence="5" type="primary">yngG</name>
    <name evidence="5" type="ORF">BT1A1_3432</name>
</gene>
<reference evidence="5 6" key="1">
    <citation type="submission" date="2014-07" db="EMBL/GenBank/DDBJ databases">
        <authorList>
            <person name="Wibberg Daniel"/>
        </authorList>
    </citation>
    <scope>NUCLEOTIDE SEQUENCE [LARGE SCALE GENOMIC DNA]</scope>
</reference>
<keyword evidence="6" id="KW-1185">Reference proteome</keyword>
<keyword evidence="3 5" id="KW-0456">Lyase</keyword>
<dbReference type="AlphaFoldDB" id="A0A090J3F5"/>
<dbReference type="InterPro" id="IPR000891">
    <property type="entry name" value="PYR_CT"/>
</dbReference>
<dbReference type="EC" id="4.1.3.4" evidence="5"/>
<sequence>MNLPRQVVMKEVGPRDGLQNEKQKILTEDKISFINQLSESGLKYIEVTSFVHPEWIPQLADAKDVLQSIKRNQTITYAALVPNMRGLIRALEAEVDEVSVFLSASETHNKNNINKTIDETIPILKEVVQEGLKANRSVRGYVSTVIGCPYEGYIEPEQVLKVVDALFNMGVTEVSLGDTIGVAVPTQVEKLLARLFNEYPPNVFAMHFHDTRGTALANIVKSLEMGITIFDSSVGGLGGCPYAKGATGNVATEDLLYLLTEMGIETGVNMDAILASAFFIEEKIGRKLGSKQLEIARGKRGLAHSDSKHTV</sequence>
<dbReference type="Proteomes" id="UP000040576">
    <property type="component" value="Unassembled WGS sequence"/>
</dbReference>
<dbReference type="PROSITE" id="PS50991">
    <property type="entry name" value="PYR_CT"/>
    <property type="match status" value="1"/>
</dbReference>
<name>A0A090J3F5_9BACI</name>
<protein>
    <submittedName>
        <fullName evidence="5">Hydroxymethylglutaryl-CoA lyase YngG</fullName>
        <ecNumber evidence="5">4.1.3.4</ecNumber>
    </submittedName>
</protein>
<dbReference type="Gene3D" id="3.20.20.70">
    <property type="entry name" value="Aldolase class I"/>
    <property type="match status" value="1"/>
</dbReference>
<dbReference type="GO" id="GO:0046872">
    <property type="term" value="F:metal ion binding"/>
    <property type="evidence" value="ECO:0007669"/>
    <property type="project" value="UniProtKB-KW"/>
</dbReference>
<dbReference type="Pfam" id="PF00682">
    <property type="entry name" value="HMGL-like"/>
    <property type="match status" value="1"/>
</dbReference>
<organism evidence="5 6">
    <name type="scientific">Caldibacillus thermoamylovorans</name>
    <dbReference type="NCBI Taxonomy" id="35841"/>
    <lineage>
        <taxon>Bacteria</taxon>
        <taxon>Bacillati</taxon>
        <taxon>Bacillota</taxon>
        <taxon>Bacilli</taxon>
        <taxon>Bacillales</taxon>
        <taxon>Bacillaceae</taxon>
        <taxon>Caldibacillus</taxon>
    </lineage>
</organism>
<dbReference type="CDD" id="cd07938">
    <property type="entry name" value="DRE_TIM_HMGL"/>
    <property type="match status" value="1"/>
</dbReference>